<dbReference type="GO" id="GO:0043295">
    <property type="term" value="F:glutathione binding"/>
    <property type="evidence" value="ECO:0007669"/>
    <property type="project" value="TreeGrafter"/>
</dbReference>
<dbReference type="PANTHER" id="PTHR43900">
    <property type="entry name" value="GLUTATHIONE S-TRANSFERASE RHO"/>
    <property type="match status" value="1"/>
</dbReference>
<sequence length="215" mass="25153">MALRLYGYASSTCTRRVRMILTEYNVEHEFVTINVFKKEQKQEEYINTKHPFGKIPVLVDEATGIQVFESRAIAHYIALKFRRPDLQLVPPETELELNAHYQQALSIEQSYFDPVVGSIIYENVLKQRRQLGVADPIIVQAELNRLRDVFSGYQRILSKQTYLAGNEITLADLFHIPYGVLAEPFGFMDLLQDFPIVKKWWLELRERQSWIMVTK</sequence>
<evidence type="ECO:0000259" key="6">
    <source>
        <dbReference type="PROSITE" id="PS50404"/>
    </source>
</evidence>
<accession>A0A8H5JG03</accession>
<proteinExistence type="inferred from homology"/>
<dbReference type="Pfam" id="PF00043">
    <property type="entry name" value="GST_C"/>
    <property type="match status" value="1"/>
</dbReference>
<name>A0A8H5JG03_9HYPO</name>
<dbReference type="GO" id="GO:0004364">
    <property type="term" value="F:glutathione transferase activity"/>
    <property type="evidence" value="ECO:0007669"/>
    <property type="project" value="UniProtKB-EC"/>
</dbReference>
<dbReference type="Pfam" id="PF02798">
    <property type="entry name" value="GST_N"/>
    <property type="match status" value="1"/>
</dbReference>
<gene>
    <name evidence="8" type="ORF">FMEXI_1951</name>
</gene>
<dbReference type="EC" id="2.5.1.18" evidence="2"/>
<dbReference type="InterPro" id="IPR004046">
    <property type="entry name" value="GST_C"/>
</dbReference>
<feature type="domain" description="GST C-terminal" evidence="7">
    <location>
        <begin position="94"/>
        <end position="215"/>
    </location>
</feature>
<dbReference type="AlphaFoldDB" id="A0A8H5JG03"/>
<dbReference type="EMBL" id="JAAOAM010000041">
    <property type="protein sequence ID" value="KAF5554668.1"/>
    <property type="molecule type" value="Genomic_DNA"/>
</dbReference>
<dbReference type="PROSITE" id="PS50405">
    <property type="entry name" value="GST_CTER"/>
    <property type="match status" value="1"/>
</dbReference>
<evidence type="ECO:0000256" key="4">
    <source>
        <dbReference type="ARBA" id="ARBA00047960"/>
    </source>
</evidence>
<dbReference type="SFLD" id="SFLDG00358">
    <property type="entry name" value="Main_(cytGST)"/>
    <property type="match status" value="1"/>
</dbReference>
<evidence type="ECO:0000256" key="5">
    <source>
        <dbReference type="RuleBase" id="RU003494"/>
    </source>
</evidence>
<evidence type="ECO:0000313" key="9">
    <source>
        <dbReference type="Proteomes" id="UP000522262"/>
    </source>
</evidence>
<dbReference type="Gene3D" id="1.20.1050.10">
    <property type="match status" value="1"/>
</dbReference>
<dbReference type="SUPFAM" id="SSF47616">
    <property type="entry name" value="GST C-terminal domain-like"/>
    <property type="match status" value="1"/>
</dbReference>
<reference evidence="8 9" key="1">
    <citation type="submission" date="2020-05" db="EMBL/GenBank/DDBJ databases">
        <title>Identification and distribution of gene clusters putatively required for synthesis of sphingolipid metabolism inhibitors in phylogenetically diverse species of the filamentous fungus Fusarium.</title>
        <authorList>
            <person name="Kim H.-S."/>
            <person name="Busman M."/>
            <person name="Brown D.W."/>
            <person name="Divon H."/>
            <person name="Uhlig S."/>
            <person name="Proctor R.H."/>
        </authorList>
    </citation>
    <scope>NUCLEOTIDE SEQUENCE [LARGE SCALE GENOMIC DNA]</scope>
    <source>
        <strain evidence="8 9">NRRL 53147</strain>
    </source>
</reference>
<comment type="similarity">
    <text evidence="1 5">Belongs to the GST superfamily.</text>
</comment>
<dbReference type="GO" id="GO:0006749">
    <property type="term" value="P:glutathione metabolic process"/>
    <property type="evidence" value="ECO:0007669"/>
    <property type="project" value="TreeGrafter"/>
</dbReference>
<feature type="domain" description="GST N-terminal" evidence="6">
    <location>
        <begin position="1"/>
        <end position="85"/>
    </location>
</feature>
<keyword evidence="9" id="KW-1185">Reference proteome</keyword>
<dbReference type="GO" id="GO:0005737">
    <property type="term" value="C:cytoplasm"/>
    <property type="evidence" value="ECO:0007669"/>
    <property type="project" value="TreeGrafter"/>
</dbReference>
<dbReference type="PANTHER" id="PTHR43900:SF3">
    <property type="entry name" value="GLUTATHIONE S-TRANSFERASE RHO"/>
    <property type="match status" value="1"/>
</dbReference>
<dbReference type="InterPro" id="IPR010987">
    <property type="entry name" value="Glutathione-S-Trfase_C-like"/>
</dbReference>
<dbReference type="SFLD" id="SFLDS00019">
    <property type="entry name" value="Glutathione_Transferase_(cytos"/>
    <property type="match status" value="1"/>
</dbReference>
<organism evidence="8 9">
    <name type="scientific">Fusarium mexicanum</name>
    <dbReference type="NCBI Taxonomy" id="751941"/>
    <lineage>
        <taxon>Eukaryota</taxon>
        <taxon>Fungi</taxon>
        <taxon>Dikarya</taxon>
        <taxon>Ascomycota</taxon>
        <taxon>Pezizomycotina</taxon>
        <taxon>Sordariomycetes</taxon>
        <taxon>Hypocreomycetidae</taxon>
        <taxon>Hypocreales</taxon>
        <taxon>Nectriaceae</taxon>
        <taxon>Fusarium</taxon>
        <taxon>Fusarium fujikuroi species complex</taxon>
    </lineage>
</organism>
<comment type="catalytic activity">
    <reaction evidence="4">
        <text>RX + glutathione = an S-substituted glutathione + a halide anion + H(+)</text>
        <dbReference type="Rhea" id="RHEA:16437"/>
        <dbReference type="ChEBI" id="CHEBI:15378"/>
        <dbReference type="ChEBI" id="CHEBI:16042"/>
        <dbReference type="ChEBI" id="CHEBI:17792"/>
        <dbReference type="ChEBI" id="CHEBI:57925"/>
        <dbReference type="ChEBI" id="CHEBI:90779"/>
        <dbReference type="EC" id="2.5.1.18"/>
    </reaction>
</comment>
<dbReference type="PROSITE" id="PS50404">
    <property type="entry name" value="GST_NTER"/>
    <property type="match status" value="1"/>
</dbReference>
<comment type="caution">
    <text evidence="8">The sequence shown here is derived from an EMBL/GenBank/DDBJ whole genome shotgun (WGS) entry which is preliminary data.</text>
</comment>
<dbReference type="SUPFAM" id="SSF52833">
    <property type="entry name" value="Thioredoxin-like"/>
    <property type="match status" value="1"/>
</dbReference>
<dbReference type="InterPro" id="IPR036282">
    <property type="entry name" value="Glutathione-S-Trfase_C_sf"/>
</dbReference>
<evidence type="ECO:0000256" key="3">
    <source>
        <dbReference type="ARBA" id="ARBA00022679"/>
    </source>
</evidence>
<evidence type="ECO:0000313" key="8">
    <source>
        <dbReference type="EMBL" id="KAF5554668.1"/>
    </source>
</evidence>
<keyword evidence="3 8" id="KW-0808">Transferase</keyword>
<dbReference type="Gene3D" id="3.40.30.10">
    <property type="entry name" value="Glutaredoxin"/>
    <property type="match status" value="1"/>
</dbReference>
<evidence type="ECO:0000259" key="7">
    <source>
        <dbReference type="PROSITE" id="PS50405"/>
    </source>
</evidence>
<dbReference type="InterPro" id="IPR036249">
    <property type="entry name" value="Thioredoxin-like_sf"/>
</dbReference>
<dbReference type="InterPro" id="IPR004045">
    <property type="entry name" value="Glutathione_S-Trfase_N"/>
</dbReference>
<protein>
    <recommendedName>
        <fullName evidence="2">glutathione transferase</fullName>
        <ecNumber evidence="2">2.5.1.18</ecNumber>
    </recommendedName>
</protein>
<dbReference type="InterPro" id="IPR040079">
    <property type="entry name" value="Glutathione_S-Trfase"/>
</dbReference>
<evidence type="ECO:0000256" key="2">
    <source>
        <dbReference type="ARBA" id="ARBA00012452"/>
    </source>
</evidence>
<dbReference type="Proteomes" id="UP000522262">
    <property type="component" value="Unassembled WGS sequence"/>
</dbReference>
<evidence type="ECO:0000256" key="1">
    <source>
        <dbReference type="ARBA" id="ARBA00007409"/>
    </source>
</evidence>